<dbReference type="PROSITE" id="PS51257">
    <property type="entry name" value="PROKAR_LIPOPROTEIN"/>
    <property type="match status" value="1"/>
</dbReference>
<evidence type="ECO:0000313" key="4">
    <source>
        <dbReference type="EMBL" id="WEK39218.1"/>
    </source>
</evidence>
<protein>
    <submittedName>
        <fullName evidence="4">HlyD family efflux transporter periplasmic adaptor subunit</fullName>
    </submittedName>
</protein>
<gene>
    <name evidence="4" type="ORF">P0Y50_11780</name>
</gene>
<name>A0AAJ5WZ43_9CAUL</name>
<evidence type="ECO:0000259" key="3">
    <source>
        <dbReference type="Pfam" id="PF25917"/>
    </source>
</evidence>
<dbReference type="GO" id="GO:0030313">
    <property type="term" value="C:cell envelope"/>
    <property type="evidence" value="ECO:0007669"/>
    <property type="project" value="UniProtKB-SubCell"/>
</dbReference>
<evidence type="ECO:0000256" key="1">
    <source>
        <dbReference type="ARBA" id="ARBA00004196"/>
    </source>
</evidence>
<dbReference type="Gene3D" id="2.40.50.100">
    <property type="match status" value="1"/>
</dbReference>
<organism evidence="4 5">
    <name type="scientific">Candidatus Brevundimonas colombiensis</name>
    <dbReference type="NCBI Taxonomy" id="3121376"/>
    <lineage>
        <taxon>Bacteria</taxon>
        <taxon>Pseudomonadati</taxon>
        <taxon>Pseudomonadota</taxon>
        <taxon>Alphaproteobacteria</taxon>
        <taxon>Caulobacterales</taxon>
        <taxon>Caulobacteraceae</taxon>
        <taxon>Brevundimonas</taxon>
    </lineage>
</organism>
<dbReference type="PANTHER" id="PTHR32347:SF23">
    <property type="entry name" value="BLL5650 PROTEIN"/>
    <property type="match status" value="1"/>
</dbReference>
<feature type="domain" description="Multidrug resistance protein MdtA-like barrel-sandwich hybrid" evidence="3">
    <location>
        <begin position="56"/>
        <end position="205"/>
    </location>
</feature>
<evidence type="ECO:0000256" key="2">
    <source>
        <dbReference type="ARBA" id="ARBA00023054"/>
    </source>
</evidence>
<evidence type="ECO:0000313" key="5">
    <source>
        <dbReference type="Proteomes" id="UP001213664"/>
    </source>
</evidence>
<dbReference type="Gene3D" id="1.10.287.470">
    <property type="entry name" value="Helix hairpin bin"/>
    <property type="match status" value="1"/>
</dbReference>
<dbReference type="InterPro" id="IPR050465">
    <property type="entry name" value="UPF0194_transport"/>
</dbReference>
<sequence length="301" mass="32075">MKATILPPVPRPSVVAVLAIVGLSALSACQKPEPPTQTAPMHAVARGRIEVQGGLVAVTAPLEGELRALEVVEGQTVHKGDVLARFDDGALADETRLIEAQADQSRQRQQAAQLKVRALSETLNRNQQAEKAGAVSAQALADVQLSLADAQAESAAAAADIVVYHQRLAQARNRLKKTQVIAPTDGVVLRIVVPAGERLSQGAALMTLLPERPLIVRAEINESFIGRVRPGMKASVTIDPTPLGGKPLPAAHLTYLSPVYTHARQGDDVERGPSRVVEGLLEFDTRPDVRVGQTVRVNFND</sequence>
<keyword evidence="2" id="KW-0175">Coiled coil</keyword>
<dbReference type="PANTHER" id="PTHR32347">
    <property type="entry name" value="EFFLUX SYSTEM COMPONENT YKNX-RELATED"/>
    <property type="match status" value="1"/>
</dbReference>
<dbReference type="InterPro" id="IPR058625">
    <property type="entry name" value="MdtA-like_BSH"/>
</dbReference>
<dbReference type="SUPFAM" id="SSF111369">
    <property type="entry name" value="HlyD-like secretion proteins"/>
    <property type="match status" value="1"/>
</dbReference>
<accession>A0AAJ5WZ43</accession>
<dbReference type="AlphaFoldDB" id="A0AAJ5WZ43"/>
<dbReference type="Pfam" id="PF25917">
    <property type="entry name" value="BSH_RND"/>
    <property type="match status" value="1"/>
</dbReference>
<dbReference type="Gene3D" id="2.40.30.170">
    <property type="match status" value="1"/>
</dbReference>
<comment type="subcellular location">
    <subcellularLocation>
        <location evidence="1">Cell envelope</location>
    </subcellularLocation>
</comment>
<dbReference type="EMBL" id="CP119326">
    <property type="protein sequence ID" value="WEK39218.1"/>
    <property type="molecule type" value="Genomic_DNA"/>
</dbReference>
<dbReference type="Proteomes" id="UP001213664">
    <property type="component" value="Chromosome"/>
</dbReference>
<proteinExistence type="predicted"/>
<reference evidence="4" key="1">
    <citation type="submission" date="2023-03" db="EMBL/GenBank/DDBJ databases">
        <title>Andean soil-derived lignocellulolytic bacterial consortium as a source of novel taxa and putative plastic-active enzymes.</title>
        <authorList>
            <person name="Diaz-Garcia L."/>
            <person name="Chuvochina M."/>
            <person name="Feuerriegel G."/>
            <person name="Bunk B."/>
            <person name="Sproer C."/>
            <person name="Streit W.R."/>
            <person name="Rodriguez L.M."/>
            <person name="Overmann J."/>
            <person name="Jimenez D.J."/>
        </authorList>
    </citation>
    <scope>NUCLEOTIDE SEQUENCE</scope>
    <source>
        <strain evidence="4">MAG 833</strain>
    </source>
</reference>